<proteinExistence type="predicted"/>
<name>A0A843U2B0_COLES</name>
<evidence type="ECO:0000313" key="2">
    <source>
        <dbReference type="Proteomes" id="UP000652761"/>
    </source>
</evidence>
<dbReference type="PANTHER" id="PTHR14009">
    <property type="entry name" value="LEUCINE ZIPPER-EF-HAND CONTAINING TRANSMEMBRANE PROTEIN"/>
    <property type="match status" value="1"/>
</dbReference>
<gene>
    <name evidence="1" type="ORF">Taro_010084</name>
</gene>
<dbReference type="GO" id="GO:0005743">
    <property type="term" value="C:mitochondrial inner membrane"/>
    <property type="evidence" value="ECO:0007669"/>
    <property type="project" value="InterPro"/>
</dbReference>
<dbReference type="OrthoDB" id="275278at2759"/>
<comment type="caution">
    <text evidence="1">The sequence shown here is derived from an EMBL/GenBank/DDBJ whole genome shotgun (WGS) entry which is preliminary data.</text>
</comment>
<dbReference type="GO" id="GO:0030003">
    <property type="term" value="P:intracellular monoatomic cation homeostasis"/>
    <property type="evidence" value="ECO:0007669"/>
    <property type="project" value="TreeGrafter"/>
</dbReference>
<dbReference type="Proteomes" id="UP000652761">
    <property type="component" value="Unassembled WGS sequence"/>
</dbReference>
<keyword evidence="2" id="KW-1185">Reference proteome</keyword>
<evidence type="ECO:0000313" key="1">
    <source>
        <dbReference type="EMBL" id="MQL77671.1"/>
    </source>
</evidence>
<dbReference type="AlphaFoldDB" id="A0A843U2B0"/>
<dbReference type="InterPro" id="IPR044202">
    <property type="entry name" value="LETM1/MDM38-like"/>
</dbReference>
<organism evidence="1 2">
    <name type="scientific">Colocasia esculenta</name>
    <name type="common">Wild taro</name>
    <name type="synonym">Arum esculentum</name>
    <dbReference type="NCBI Taxonomy" id="4460"/>
    <lineage>
        <taxon>Eukaryota</taxon>
        <taxon>Viridiplantae</taxon>
        <taxon>Streptophyta</taxon>
        <taxon>Embryophyta</taxon>
        <taxon>Tracheophyta</taxon>
        <taxon>Spermatophyta</taxon>
        <taxon>Magnoliopsida</taxon>
        <taxon>Liliopsida</taxon>
        <taxon>Araceae</taxon>
        <taxon>Aroideae</taxon>
        <taxon>Colocasieae</taxon>
        <taxon>Colocasia</taxon>
    </lineage>
</organism>
<dbReference type="PANTHER" id="PTHR14009:SF9">
    <property type="entry name" value="LETM1-LIKE PROTEIN"/>
    <property type="match status" value="1"/>
</dbReference>
<reference evidence="1" key="1">
    <citation type="submission" date="2017-07" db="EMBL/GenBank/DDBJ databases">
        <title>Taro Niue Genome Assembly and Annotation.</title>
        <authorList>
            <person name="Atibalentja N."/>
            <person name="Keating K."/>
            <person name="Fields C.J."/>
        </authorList>
    </citation>
    <scope>NUCLEOTIDE SEQUENCE</scope>
    <source>
        <strain evidence="1">Niue_2</strain>
        <tissue evidence="1">Leaf</tissue>
    </source>
</reference>
<dbReference type="EMBL" id="NMUH01000360">
    <property type="protein sequence ID" value="MQL77671.1"/>
    <property type="molecule type" value="Genomic_DNA"/>
</dbReference>
<protein>
    <submittedName>
        <fullName evidence="1">Uncharacterized protein</fullName>
    </submittedName>
</protein>
<sequence>MLEVLREVIGLKVNYNRSLMAGFNMEEQDIMRSALLFECQVKSFPFTYLGLPLSSGPLRLMRQSVPLETMIRDELSAKQPSVYDWFWSQQYPAVVTTFVNLIERDPQFAAATAICWKGVSSGSSRAHDLSLLMLALSCIAAVTKLGPAKVSCIQFFSIVPDVTGRLMDMLVESVPIWKAYHSAKDIGLRREFLLHFGSRAASCRVKNDQGVEEISFWVELIQKQLQRGLDREKIWSRLTTCESIEVCPESSLSGILQYGNFFMLFFFYWMNDTYTEK</sequence>
<accession>A0A843U2B0</accession>